<dbReference type="InterPro" id="IPR036397">
    <property type="entry name" value="RNaseH_sf"/>
</dbReference>
<dbReference type="AlphaFoldDB" id="A0AAD7Q7Y1"/>
<dbReference type="Gene3D" id="3.30.420.10">
    <property type="entry name" value="Ribonuclease H-like superfamily/Ribonuclease H"/>
    <property type="match status" value="1"/>
</dbReference>
<proteinExistence type="predicted"/>
<name>A0AAD7Q7Y1_QUISA</name>
<dbReference type="Proteomes" id="UP001163823">
    <property type="component" value="Chromosome 3"/>
</dbReference>
<protein>
    <submittedName>
        <fullName evidence="1">Uncharacterized protein</fullName>
    </submittedName>
</protein>
<accession>A0AAD7Q7Y1</accession>
<comment type="caution">
    <text evidence="1">The sequence shown here is derived from an EMBL/GenBank/DDBJ whole genome shotgun (WGS) entry which is preliminary data.</text>
</comment>
<reference evidence="1" key="1">
    <citation type="journal article" date="2023" name="Science">
        <title>Elucidation of the pathway for biosynthesis of saponin adjuvants from the soapbark tree.</title>
        <authorList>
            <person name="Reed J."/>
            <person name="Orme A."/>
            <person name="El-Demerdash A."/>
            <person name="Owen C."/>
            <person name="Martin L.B.B."/>
            <person name="Misra R.C."/>
            <person name="Kikuchi S."/>
            <person name="Rejzek M."/>
            <person name="Martin A.C."/>
            <person name="Harkess A."/>
            <person name="Leebens-Mack J."/>
            <person name="Louveau T."/>
            <person name="Stephenson M.J."/>
            <person name="Osbourn A."/>
        </authorList>
    </citation>
    <scope>NUCLEOTIDE SEQUENCE</scope>
    <source>
        <strain evidence="1">S10</strain>
    </source>
</reference>
<dbReference type="GO" id="GO:0003676">
    <property type="term" value="F:nucleic acid binding"/>
    <property type="evidence" value="ECO:0007669"/>
    <property type="project" value="InterPro"/>
</dbReference>
<dbReference type="EMBL" id="JARAOO010000003">
    <property type="protein sequence ID" value="KAJ7976541.1"/>
    <property type="molecule type" value="Genomic_DNA"/>
</dbReference>
<sequence length="195" mass="22141">MSAFWQTAYHVGLPLFTEPGDLSFDEDKLTYCRSVGNSYLGSFEHSFTMYVTSDAEEIDRWSVEMLNRAVGSSFERPLIMGFGLSWREWENNPYSRPVDATMQFFFGKVCLIIELDKVMTRLPGSFFQFMSSSQIQFAGIKVHGLSATLFLATLWNILESTPKTHRIILLGSKEDHRCNSGSLVGRSSIHSKVLE</sequence>
<evidence type="ECO:0000313" key="2">
    <source>
        <dbReference type="Proteomes" id="UP001163823"/>
    </source>
</evidence>
<keyword evidence="2" id="KW-1185">Reference proteome</keyword>
<evidence type="ECO:0000313" key="1">
    <source>
        <dbReference type="EMBL" id="KAJ7976541.1"/>
    </source>
</evidence>
<organism evidence="1 2">
    <name type="scientific">Quillaja saponaria</name>
    <name type="common">Soap bark tree</name>
    <dbReference type="NCBI Taxonomy" id="32244"/>
    <lineage>
        <taxon>Eukaryota</taxon>
        <taxon>Viridiplantae</taxon>
        <taxon>Streptophyta</taxon>
        <taxon>Embryophyta</taxon>
        <taxon>Tracheophyta</taxon>
        <taxon>Spermatophyta</taxon>
        <taxon>Magnoliopsida</taxon>
        <taxon>eudicotyledons</taxon>
        <taxon>Gunneridae</taxon>
        <taxon>Pentapetalae</taxon>
        <taxon>rosids</taxon>
        <taxon>fabids</taxon>
        <taxon>Fabales</taxon>
        <taxon>Quillajaceae</taxon>
        <taxon>Quillaja</taxon>
    </lineage>
</organism>
<gene>
    <name evidence="1" type="ORF">O6P43_006312</name>
</gene>
<dbReference type="KEGG" id="qsa:O6P43_006312"/>